<evidence type="ECO:0000313" key="3">
    <source>
        <dbReference type="EMBL" id="CAF3991480.1"/>
    </source>
</evidence>
<sequence>MASSTRSCSLNGCKGASGLLCLCCQQYLCLNHLIEHDDLIHAQLLSLTDEINSLSHQLKNNIVIEQSCLTDLNQWRENAHHSIDEFYKRKREQFEELIQRRRNKQQKESNEMLMKITELILKQEGTQEEIDSIEKSIKFIEKDINELRHIHLNVNQLLINDNLISIQNETTNNDNHLRKQQKRGITSPDNLSSESTKMAKWQIITQNSGITDAMRINILNALRISIDTHGSLKTFEICKDVKNWLDESYGKYWCVIIGNYGECSSDFTYFGGKRLRINEVDLKWRIDIFQQTSS</sequence>
<feature type="coiled-coil region" evidence="1">
    <location>
        <begin position="87"/>
        <end position="150"/>
    </location>
</feature>
<evidence type="ECO:0000313" key="4">
    <source>
        <dbReference type="Proteomes" id="UP000663844"/>
    </source>
</evidence>
<dbReference type="InterPro" id="IPR001372">
    <property type="entry name" value="Dynein_light_chain_typ-1/2"/>
</dbReference>
<dbReference type="Proteomes" id="UP000663844">
    <property type="component" value="Unassembled WGS sequence"/>
</dbReference>
<proteinExistence type="predicted"/>
<dbReference type="EMBL" id="CAJOAZ010003196">
    <property type="protein sequence ID" value="CAF3991480.1"/>
    <property type="molecule type" value="Genomic_DNA"/>
</dbReference>
<evidence type="ECO:0000256" key="2">
    <source>
        <dbReference type="SAM" id="MobiDB-lite"/>
    </source>
</evidence>
<feature type="region of interest" description="Disordered" evidence="2">
    <location>
        <begin position="174"/>
        <end position="193"/>
    </location>
</feature>
<keyword evidence="1" id="KW-0175">Coiled coil</keyword>
<dbReference type="GO" id="GO:0030286">
    <property type="term" value="C:dynein complex"/>
    <property type="evidence" value="ECO:0007669"/>
    <property type="project" value="InterPro"/>
</dbReference>
<organism evidence="3 4">
    <name type="scientific">Adineta steineri</name>
    <dbReference type="NCBI Taxonomy" id="433720"/>
    <lineage>
        <taxon>Eukaryota</taxon>
        <taxon>Metazoa</taxon>
        <taxon>Spiralia</taxon>
        <taxon>Gnathifera</taxon>
        <taxon>Rotifera</taxon>
        <taxon>Eurotatoria</taxon>
        <taxon>Bdelloidea</taxon>
        <taxon>Adinetida</taxon>
        <taxon>Adinetidae</taxon>
        <taxon>Adineta</taxon>
    </lineage>
</organism>
<dbReference type="SUPFAM" id="SSF54648">
    <property type="entry name" value="DLC"/>
    <property type="match status" value="1"/>
</dbReference>
<feature type="compositionally biased region" description="Polar residues" evidence="2">
    <location>
        <begin position="183"/>
        <end position="193"/>
    </location>
</feature>
<evidence type="ECO:0000256" key="1">
    <source>
        <dbReference type="SAM" id="Coils"/>
    </source>
</evidence>
<dbReference type="InterPro" id="IPR037177">
    <property type="entry name" value="DLC_sf"/>
</dbReference>
<dbReference type="AlphaFoldDB" id="A0A819N7K4"/>
<accession>A0A819N7K4</accession>
<dbReference type="GO" id="GO:0007017">
    <property type="term" value="P:microtubule-based process"/>
    <property type="evidence" value="ECO:0007669"/>
    <property type="project" value="InterPro"/>
</dbReference>
<comment type="caution">
    <text evidence="3">The sequence shown here is derived from an EMBL/GenBank/DDBJ whole genome shotgun (WGS) entry which is preliminary data.</text>
</comment>
<dbReference type="SMART" id="SM01375">
    <property type="entry name" value="Dynein_light"/>
    <property type="match status" value="1"/>
</dbReference>
<gene>
    <name evidence="3" type="ORF">OXD698_LOCUS28972</name>
</gene>
<reference evidence="3" key="1">
    <citation type="submission" date="2021-02" db="EMBL/GenBank/DDBJ databases">
        <authorList>
            <person name="Nowell W R."/>
        </authorList>
    </citation>
    <scope>NUCLEOTIDE SEQUENCE</scope>
</reference>
<protein>
    <submittedName>
        <fullName evidence="3">Uncharacterized protein</fullName>
    </submittedName>
</protein>
<name>A0A819N7K4_9BILA</name>
<dbReference type="Gene3D" id="3.30.740.10">
    <property type="entry name" value="Protein Inhibitor Of Neuronal Nitric Oxide Synthase"/>
    <property type="match status" value="1"/>
</dbReference>